<evidence type="ECO:0000259" key="9">
    <source>
        <dbReference type="Pfam" id="PF17103"/>
    </source>
</evidence>
<evidence type="ECO:0000259" key="7">
    <source>
        <dbReference type="Pfam" id="PF17101"/>
    </source>
</evidence>
<dbReference type="EMBL" id="MEIU01000073">
    <property type="protein sequence ID" value="PIT58658.1"/>
    <property type="molecule type" value="Genomic_DNA"/>
</dbReference>
<dbReference type="Pfam" id="PF17102">
    <property type="entry name" value="Stealth_CR3"/>
    <property type="match status" value="1"/>
</dbReference>
<evidence type="ECO:0000256" key="2">
    <source>
        <dbReference type="ARBA" id="ARBA00022423"/>
    </source>
</evidence>
<name>A0A855FX18_9NEIS</name>
<keyword evidence="4" id="KW-0270">Exopolysaccharide synthesis</keyword>
<feature type="domain" description="Stealth protein CR3 conserved region 3" evidence="8">
    <location>
        <begin position="231"/>
        <end position="271"/>
    </location>
</feature>
<sequence>MNTNTNTDNTPIDFVLPWVDGSDPVWQAEKNHYLPQHYGRNDATSNNRYHDFGTLRYVLRSIEQNCPWYHKIYLITANQRPHWLQTNHPRIEIIDHTQLFIQPQNLPVFNSSAIEMNLVNLKGLSEHFVYLNDDTVILRPTPRERLFQHGLPVDFLCHGWLKRNALFRRLRGQSSWVDALNNNIALINRVHKPHALNTQQLFAPSYSLREKLSNALLKYLYRHYFWFAHWHLPQPYTRSTLQQVYQHFQPEILACTANRFRAHNDLTIYLNRYWHLASGAFIPHKHNDGFTRNINNLTELNHTIEYLHQHPEIRFVCLNDSYTGNNSAELAQLNATQSAFYEHYLPNPASFEQNSSQPPQPQHT</sequence>
<evidence type="ECO:0000313" key="11">
    <source>
        <dbReference type="Proteomes" id="UP000230463"/>
    </source>
</evidence>
<evidence type="ECO:0000256" key="3">
    <source>
        <dbReference type="ARBA" id="ARBA00022679"/>
    </source>
</evidence>
<comment type="similarity">
    <text evidence="1">Belongs to the stealth family.</text>
</comment>
<feature type="domain" description="Stealth protein CR4 conserved region 4" evidence="9">
    <location>
        <begin position="308"/>
        <end position="358"/>
    </location>
</feature>
<protein>
    <recommendedName>
        <fullName evidence="2">Capsular polysaccharide phosphotransferase SacB</fullName>
    </recommendedName>
    <alternativeName>
        <fullName evidence="5">Stealth protein SacB</fullName>
    </alternativeName>
</protein>
<dbReference type="Pfam" id="PF11380">
    <property type="entry name" value="Stealth_CR2"/>
    <property type="match status" value="1"/>
</dbReference>
<dbReference type="PANTHER" id="PTHR24045">
    <property type="match status" value="1"/>
</dbReference>
<organism evidence="10 11">
    <name type="scientific">Snodgrassella alvi</name>
    <dbReference type="NCBI Taxonomy" id="1196083"/>
    <lineage>
        <taxon>Bacteria</taxon>
        <taxon>Pseudomonadati</taxon>
        <taxon>Pseudomonadota</taxon>
        <taxon>Betaproteobacteria</taxon>
        <taxon>Neisseriales</taxon>
        <taxon>Neisseriaceae</taxon>
        <taxon>Snodgrassella</taxon>
    </lineage>
</organism>
<gene>
    <name evidence="10" type="ORF">BHC57_11535</name>
</gene>
<dbReference type="GO" id="GO:0000271">
    <property type="term" value="P:polysaccharide biosynthetic process"/>
    <property type="evidence" value="ECO:0007669"/>
    <property type="project" value="UniProtKB-KW"/>
</dbReference>
<dbReference type="AlphaFoldDB" id="A0A855FX18"/>
<feature type="domain" description="Stealth protein CR1 conserved region 1" evidence="7">
    <location>
        <begin position="11"/>
        <end position="37"/>
    </location>
</feature>
<evidence type="ECO:0000259" key="8">
    <source>
        <dbReference type="Pfam" id="PF17102"/>
    </source>
</evidence>
<dbReference type="Pfam" id="PF17101">
    <property type="entry name" value="Stealth_CR1"/>
    <property type="match status" value="1"/>
</dbReference>
<dbReference type="InterPro" id="IPR031356">
    <property type="entry name" value="Stealth_CR4"/>
</dbReference>
<evidence type="ECO:0000259" key="6">
    <source>
        <dbReference type="Pfam" id="PF11380"/>
    </source>
</evidence>
<dbReference type="Proteomes" id="UP000230463">
    <property type="component" value="Unassembled WGS sequence"/>
</dbReference>
<accession>A0A855FX18</accession>
<dbReference type="GO" id="GO:0016772">
    <property type="term" value="F:transferase activity, transferring phosphorus-containing groups"/>
    <property type="evidence" value="ECO:0007669"/>
    <property type="project" value="InterPro"/>
</dbReference>
<evidence type="ECO:0000313" key="10">
    <source>
        <dbReference type="EMBL" id="PIT58658.1"/>
    </source>
</evidence>
<evidence type="ECO:0000256" key="1">
    <source>
        <dbReference type="ARBA" id="ARBA00007583"/>
    </source>
</evidence>
<feature type="domain" description="Stealth protein CR2 conserved region 2" evidence="6">
    <location>
        <begin position="48"/>
        <end position="149"/>
    </location>
</feature>
<dbReference type="Pfam" id="PF17103">
    <property type="entry name" value="Stealth_CR4"/>
    <property type="match status" value="1"/>
</dbReference>
<dbReference type="PANTHER" id="PTHR24045:SF0">
    <property type="entry name" value="N-ACETYLGLUCOSAMINE-1-PHOSPHOTRANSFERASE SUBUNITS ALPHA_BETA"/>
    <property type="match status" value="1"/>
</dbReference>
<dbReference type="InterPro" id="IPR031358">
    <property type="entry name" value="Stealth_CR1"/>
</dbReference>
<evidence type="ECO:0000256" key="4">
    <source>
        <dbReference type="ARBA" id="ARBA00023169"/>
    </source>
</evidence>
<dbReference type="InterPro" id="IPR021520">
    <property type="entry name" value="Stealth_CR2"/>
</dbReference>
<dbReference type="InterPro" id="IPR031357">
    <property type="entry name" value="Stealth_CR3"/>
</dbReference>
<dbReference type="RefSeq" id="WP_100124371.1">
    <property type="nucleotide sequence ID" value="NZ_MEIU01000073.1"/>
</dbReference>
<reference evidence="10 11" key="1">
    <citation type="journal article" date="2017" name="MBio">
        <title>Type VI secretion-mediated competition in the bee gut microbiome.</title>
        <authorList>
            <person name="Steele M.I."/>
            <person name="Kwong W.K."/>
            <person name="Powell J.E."/>
            <person name="Whiteley M."/>
            <person name="Moran N.A."/>
        </authorList>
    </citation>
    <scope>NUCLEOTIDE SEQUENCE [LARGE SCALE GENOMIC DNA]</scope>
    <source>
        <strain evidence="10 11">HK3</strain>
    </source>
</reference>
<comment type="caution">
    <text evidence="10">The sequence shown here is derived from an EMBL/GenBank/DDBJ whole genome shotgun (WGS) entry which is preliminary data.</text>
</comment>
<proteinExistence type="inferred from homology"/>
<evidence type="ECO:0000256" key="5">
    <source>
        <dbReference type="ARBA" id="ARBA00032902"/>
    </source>
</evidence>
<dbReference type="InterPro" id="IPR047141">
    <property type="entry name" value="Stealth"/>
</dbReference>
<keyword evidence="3" id="KW-0808">Transferase</keyword>